<evidence type="ECO:0000313" key="2">
    <source>
        <dbReference type="Proteomes" id="UP001404845"/>
    </source>
</evidence>
<reference evidence="1 2" key="1">
    <citation type="journal article" date="2023" name="PLoS ONE">
        <title>Complete genome assembly of Hawai'i environmental nontuberculous mycobacteria reveals unexpected co-isolation with methylobacteria.</title>
        <authorList>
            <person name="Hendrix J."/>
            <person name="Epperson L.E."/>
            <person name="Tong E.I."/>
            <person name="Chan Y.L."/>
            <person name="Hasan N.A."/>
            <person name="Dawrs S.N."/>
            <person name="Norton G.J."/>
            <person name="Virdi R."/>
            <person name="Crooks J.L."/>
            <person name="Chan E.D."/>
            <person name="Honda J.R."/>
            <person name="Strong M."/>
        </authorList>
    </citation>
    <scope>NUCLEOTIDE SEQUENCE [LARGE SCALE GENOMIC DNA]</scope>
    <source>
        <strain evidence="1 2">NJH_HI01</strain>
    </source>
</reference>
<dbReference type="RefSeq" id="WP_345971090.1">
    <property type="nucleotide sequence ID" value="NZ_JAQYXL010000001.1"/>
</dbReference>
<name>A0ABU9ZDH2_9HYPH</name>
<keyword evidence="2" id="KW-1185">Reference proteome</keyword>
<dbReference type="Proteomes" id="UP001404845">
    <property type="component" value="Unassembled WGS sequence"/>
</dbReference>
<gene>
    <name evidence="1" type="ORF">PUR21_15580</name>
</gene>
<sequence>MRAAKLTGAPAAIPARGRPAATTTVPAARTALLGAVTVGDAVEVPAARHAGMVRVVGTRPRR</sequence>
<protein>
    <submittedName>
        <fullName evidence="1">Uncharacterized protein</fullName>
    </submittedName>
</protein>
<dbReference type="EMBL" id="JAQYXL010000001">
    <property type="protein sequence ID" value="MEN3229040.1"/>
    <property type="molecule type" value="Genomic_DNA"/>
</dbReference>
<proteinExistence type="predicted"/>
<evidence type="ECO:0000313" key="1">
    <source>
        <dbReference type="EMBL" id="MEN3229040.1"/>
    </source>
</evidence>
<organism evidence="1 2">
    <name type="scientific">Methylorubrum rhodesianum</name>
    <dbReference type="NCBI Taxonomy" id="29427"/>
    <lineage>
        <taxon>Bacteria</taxon>
        <taxon>Pseudomonadati</taxon>
        <taxon>Pseudomonadota</taxon>
        <taxon>Alphaproteobacteria</taxon>
        <taxon>Hyphomicrobiales</taxon>
        <taxon>Methylobacteriaceae</taxon>
        <taxon>Methylorubrum</taxon>
    </lineage>
</organism>
<accession>A0ABU9ZDH2</accession>
<comment type="caution">
    <text evidence="1">The sequence shown here is derived from an EMBL/GenBank/DDBJ whole genome shotgun (WGS) entry which is preliminary data.</text>
</comment>